<comment type="caution">
    <text evidence="2">The sequence shown here is derived from an EMBL/GenBank/DDBJ whole genome shotgun (WGS) entry which is preliminary data.</text>
</comment>
<name>A0A3N1CNS0_9ACTN</name>
<sequence>MPPVEGLDPSASIRHKIAHDLRFFREQRGLSLADLAPVMGCLRTGVSNYEYARQGWNLQDRHAKALDEFYELPGHFQWLLQQCRSREAEDWFAEHLDKERKASQISLAELGQVPGLFQTEAYARAILIEAGSLALEAQLVKRMERQQILSRKDPPHVWALLDESILDRRIGGWDVMKPQLEWLIDLSARRNISIRIVPLSAGWHPGLSSSFKVLDVEGRRFAYTETTGGGRLTADRTEVEGFALRYRQIGAKALPEQISREIITATLEADDGA</sequence>
<accession>A0A3N1CNS0</accession>
<feature type="domain" description="DUF5753" evidence="1">
    <location>
        <begin position="93"/>
        <end position="264"/>
    </location>
</feature>
<organism evidence="2 3">
    <name type="scientific">Actinocorallia herbida</name>
    <dbReference type="NCBI Taxonomy" id="58109"/>
    <lineage>
        <taxon>Bacteria</taxon>
        <taxon>Bacillati</taxon>
        <taxon>Actinomycetota</taxon>
        <taxon>Actinomycetes</taxon>
        <taxon>Streptosporangiales</taxon>
        <taxon>Thermomonosporaceae</taxon>
        <taxon>Actinocorallia</taxon>
    </lineage>
</organism>
<dbReference type="InterPro" id="IPR010982">
    <property type="entry name" value="Lambda_DNA-bd_dom_sf"/>
</dbReference>
<evidence type="ECO:0000259" key="1">
    <source>
        <dbReference type="Pfam" id="PF19054"/>
    </source>
</evidence>
<dbReference type="RefSeq" id="WP_123661899.1">
    <property type="nucleotide sequence ID" value="NZ_RJKE01000001.1"/>
</dbReference>
<keyword evidence="3" id="KW-1185">Reference proteome</keyword>
<proteinExistence type="predicted"/>
<dbReference type="OrthoDB" id="3355929at2"/>
<dbReference type="GO" id="GO:0003677">
    <property type="term" value="F:DNA binding"/>
    <property type="evidence" value="ECO:0007669"/>
    <property type="project" value="InterPro"/>
</dbReference>
<dbReference type="AlphaFoldDB" id="A0A3N1CNS0"/>
<dbReference type="Proteomes" id="UP000272400">
    <property type="component" value="Unassembled WGS sequence"/>
</dbReference>
<dbReference type="InterPro" id="IPR043917">
    <property type="entry name" value="DUF5753"/>
</dbReference>
<dbReference type="Pfam" id="PF19054">
    <property type="entry name" value="DUF5753"/>
    <property type="match status" value="1"/>
</dbReference>
<gene>
    <name evidence="2" type="ORF">EDD29_0429</name>
</gene>
<evidence type="ECO:0000313" key="3">
    <source>
        <dbReference type="Proteomes" id="UP000272400"/>
    </source>
</evidence>
<dbReference type="EMBL" id="RJKE01000001">
    <property type="protein sequence ID" value="ROO82942.1"/>
    <property type="molecule type" value="Genomic_DNA"/>
</dbReference>
<dbReference type="Gene3D" id="1.10.260.40">
    <property type="entry name" value="lambda repressor-like DNA-binding domains"/>
    <property type="match status" value="1"/>
</dbReference>
<evidence type="ECO:0000313" key="2">
    <source>
        <dbReference type="EMBL" id="ROO82942.1"/>
    </source>
</evidence>
<reference evidence="2 3" key="1">
    <citation type="submission" date="2018-11" db="EMBL/GenBank/DDBJ databases">
        <title>Sequencing the genomes of 1000 actinobacteria strains.</title>
        <authorList>
            <person name="Klenk H.-P."/>
        </authorList>
    </citation>
    <scope>NUCLEOTIDE SEQUENCE [LARGE SCALE GENOMIC DNA]</scope>
    <source>
        <strain evidence="2 3">DSM 44254</strain>
    </source>
</reference>
<dbReference type="SUPFAM" id="SSF47413">
    <property type="entry name" value="lambda repressor-like DNA-binding domains"/>
    <property type="match status" value="1"/>
</dbReference>
<protein>
    <recommendedName>
        <fullName evidence="1">DUF5753 domain-containing protein</fullName>
    </recommendedName>
</protein>